<accession>A0A3N1L2V2</accession>
<evidence type="ECO:0000256" key="5">
    <source>
        <dbReference type="ARBA" id="ARBA00022840"/>
    </source>
</evidence>
<dbReference type="GO" id="GO:0003987">
    <property type="term" value="F:acetate-CoA ligase activity"/>
    <property type="evidence" value="ECO:0007669"/>
    <property type="project" value="UniProtKB-EC"/>
</dbReference>
<evidence type="ECO:0000256" key="6">
    <source>
        <dbReference type="ARBA" id="ARBA00022990"/>
    </source>
</evidence>
<dbReference type="InterPro" id="IPR000873">
    <property type="entry name" value="AMP-dep_synth/lig_dom"/>
</dbReference>
<keyword evidence="5" id="KW-0067">ATP-binding</keyword>
<protein>
    <recommendedName>
        <fullName evidence="2">acetate--CoA ligase</fullName>
        <ecNumber evidence="2">6.2.1.1</ecNumber>
    </recommendedName>
</protein>
<evidence type="ECO:0000313" key="10">
    <source>
        <dbReference type="EMBL" id="ROP83735.1"/>
    </source>
</evidence>
<dbReference type="EMBL" id="RJKX01000016">
    <property type="protein sequence ID" value="ROP83735.1"/>
    <property type="molecule type" value="Genomic_DNA"/>
</dbReference>
<comment type="similarity">
    <text evidence="1">Belongs to the ATP-dependent AMP-binding enzyme family.</text>
</comment>
<comment type="caution">
    <text evidence="10">The sequence shown here is derived from an EMBL/GenBank/DDBJ whole genome shotgun (WGS) entry which is preliminary data.</text>
</comment>
<dbReference type="SUPFAM" id="SSF56801">
    <property type="entry name" value="Acetyl-CoA synthetase-like"/>
    <property type="match status" value="1"/>
</dbReference>
<evidence type="ECO:0000256" key="3">
    <source>
        <dbReference type="ARBA" id="ARBA00022598"/>
    </source>
</evidence>
<dbReference type="Pfam" id="PF16177">
    <property type="entry name" value="ACAS_N"/>
    <property type="match status" value="1"/>
</dbReference>
<evidence type="ECO:0000256" key="2">
    <source>
        <dbReference type="ARBA" id="ARBA00013275"/>
    </source>
</evidence>
<dbReference type="InterPro" id="IPR020845">
    <property type="entry name" value="AMP-binding_CS"/>
</dbReference>
<feature type="domain" description="Acetyl-coenzyme A synthetase N-terminal" evidence="9">
    <location>
        <begin position="34"/>
        <end position="88"/>
    </location>
</feature>
<evidence type="ECO:0000313" key="11">
    <source>
        <dbReference type="Proteomes" id="UP000278222"/>
    </source>
</evidence>
<dbReference type="InterPro" id="IPR042099">
    <property type="entry name" value="ANL_N_sf"/>
</dbReference>
<dbReference type="Gene3D" id="3.30.300.30">
    <property type="match status" value="1"/>
</dbReference>
<organism evidence="10 11">
    <name type="scientific">Stella humosa</name>
    <dbReference type="NCBI Taxonomy" id="94"/>
    <lineage>
        <taxon>Bacteria</taxon>
        <taxon>Pseudomonadati</taxon>
        <taxon>Pseudomonadota</taxon>
        <taxon>Alphaproteobacteria</taxon>
        <taxon>Rhodospirillales</taxon>
        <taxon>Stellaceae</taxon>
        <taxon>Stella</taxon>
    </lineage>
</organism>
<sequence length="647" mass="68779">MTALPEGAVWAPSAEFVAASNWQAFMTAEGLGDYAALERRADADPDWFWAAILRFLDVPFARPWTTLRDASAGLPWVRWCVGGTTNLAMAGIDRHRTGRPDHPAVIWEGEGGQVRTWTYAELGHEVDRLAAGLAALGIGPGSPVGLYMPMVPEAVAGFLALARLGAVILPLFSGFGAGALATRLGDGEAVAVLAADSALRRGRRVAMKSEVDEAAKSVPSLRHVVVLRQGGEPPAMQAGRDHWWHALPDGPPAPTRPLAADAPLLVAYTSGTTGRPKGTVHTHIGFLAKTMLDFQLCFDLKPSDRLLWMTDIGWLVGPIQIVAATTLGATLVLAEGTPDFPEPDRLWRIVARHRVSFLGLGPTIARLMARQGEAALAAHDLSALRLATSTGEPWDERAWMWVFRHVLGGTRPLLNYAGGTEVGGILATNILQPIKPASFNGPIPGSGADIVDEDGRSVPAGTVGELVMRQAPMGMTQGLWREPDRYIESYWSRLPGIWVHGDWASRDGDGYWYIHGRSDDTIKLAGKRTGPAEIEAALLATGLVVDAAAVALPDPVKGQAVACVVVAAAGQADDNAFRRALSDAVAAAMGSAFRPGRILVAADLPKTRNMKTMRRVVRAALTGESPGDLSTLVNPEAYSAIRAAAMG</sequence>
<dbReference type="InterPro" id="IPR025110">
    <property type="entry name" value="AMP-bd_C"/>
</dbReference>
<dbReference type="InterPro" id="IPR032387">
    <property type="entry name" value="ACAS_N"/>
</dbReference>
<keyword evidence="4" id="KW-0547">Nucleotide-binding</keyword>
<reference evidence="10 11" key="1">
    <citation type="submission" date="2018-11" db="EMBL/GenBank/DDBJ databases">
        <title>Genomic Encyclopedia of Type Strains, Phase IV (KMG-IV): sequencing the most valuable type-strain genomes for metagenomic binning, comparative biology and taxonomic classification.</title>
        <authorList>
            <person name="Goeker M."/>
        </authorList>
    </citation>
    <scope>NUCLEOTIDE SEQUENCE [LARGE SCALE GENOMIC DNA]</scope>
    <source>
        <strain evidence="10 11">DSM 5900</strain>
    </source>
</reference>
<name>A0A3N1L2V2_9PROT</name>
<dbReference type="PANTHER" id="PTHR24095">
    <property type="entry name" value="ACETYL-COENZYME A SYNTHETASE"/>
    <property type="match status" value="1"/>
</dbReference>
<dbReference type="PROSITE" id="PS00455">
    <property type="entry name" value="AMP_BINDING"/>
    <property type="match status" value="1"/>
</dbReference>
<gene>
    <name evidence="10" type="ORF">EDC65_4384</name>
</gene>
<feature type="domain" description="AMP-binding enzyme C-terminal" evidence="8">
    <location>
        <begin position="533"/>
        <end position="611"/>
    </location>
</feature>
<dbReference type="GO" id="GO:0006085">
    <property type="term" value="P:acetyl-CoA biosynthetic process"/>
    <property type="evidence" value="ECO:0007669"/>
    <property type="project" value="TreeGrafter"/>
</dbReference>
<dbReference type="AlphaFoldDB" id="A0A3N1L2V2"/>
<evidence type="ECO:0000259" key="9">
    <source>
        <dbReference type="Pfam" id="PF16177"/>
    </source>
</evidence>
<proteinExistence type="inferred from homology"/>
<dbReference type="OrthoDB" id="4471305at2"/>
<dbReference type="EC" id="6.2.1.1" evidence="2"/>
<keyword evidence="3" id="KW-0436">Ligase</keyword>
<dbReference type="RefSeq" id="WP_123693536.1">
    <property type="nucleotide sequence ID" value="NZ_AP019700.1"/>
</dbReference>
<feature type="domain" description="AMP-dependent synthetase/ligase" evidence="7">
    <location>
        <begin position="94"/>
        <end position="480"/>
    </location>
</feature>
<keyword evidence="11" id="KW-1185">Reference proteome</keyword>
<evidence type="ECO:0000259" key="8">
    <source>
        <dbReference type="Pfam" id="PF13193"/>
    </source>
</evidence>
<evidence type="ECO:0000259" key="7">
    <source>
        <dbReference type="Pfam" id="PF00501"/>
    </source>
</evidence>
<dbReference type="PANTHER" id="PTHR24095:SF14">
    <property type="entry name" value="ACETYL-COENZYME A SYNTHETASE 1"/>
    <property type="match status" value="1"/>
</dbReference>
<dbReference type="InterPro" id="IPR045851">
    <property type="entry name" value="AMP-bd_C_sf"/>
</dbReference>
<dbReference type="Gene3D" id="3.40.50.12780">
    <property type="entry name" value="N-terminal domain of ligase-like"/>
    <property type="match status" value="1"/>
</dbReference>
<dbReference type="Pfam" id="PF13193">
    <property type="entry name" value="AMP-binding_C"/>
    <property type="match status" value="1"/>
</dbReference>
<evidence type="ECO:0000256" key="4">
    <source>
        <dbReference type="ARBA" id="ARBA00022741"/>
    </source>
</evidence>
<dbReference type="Pfam" id="PF00501">
    <property type="entry name" value="AMP-binding"/>
    <property type="match status" value="1"/>
</dbReference>
<evidence type="ECO:0000256" key="1">
    <source>
        <dbReference type="ARBA" id="ARBA00006432"/>
    </source>
</evidence>
<dbReference type="Proteomes" id="UP000278222">
    <property type="component" value="Unassembled WGS sequence"/>
</dbReference>
<keyword evidence="6" id="KW-0007">Acetylation</keyword>
<dbReference type="GO" id="GO:0005524">
    <property type="term" value="F:ATP binding"/>
    <property type="evidence" value="ECO:0007669"/>
    <property type="project" value="UniProtKB-KW"/>
</dbReference>